<evidence type="ECO:0000256" key="2">
    <source>
        <dbReference type="ARBA" id="ARBA00023002"/>
    </source>
</evidence>
<dbReference type="InterPro" id="IPR015590">
    <property type="entry name" value="Aldehyde_DH_dom"/>
</dbReference>
<dbReference type="Proteomes" id="UP000600565">
    <property type="component" value="Unassembled WGS sequence"/>
</dbReference>
<keyword evidence="3" id="KW-0520">NAD</keyword>
<gene>
    <name evidence="8" type="ORF">H9632_09950</name>
</gene>
<evidence type="ECO:0000256" key="6">
    <source>
        <dbReference type="RuleBase" id="RU003345"/>
    </source>
</evidence>
<evidence type="ECO:0000256" key="5">
    <source>
        <dbReference type="PROSITE-ProRule" id="PRU10007"/>
    </source>
</evidence>
<dbReference type="PROSITE" id="PS00687">
    <property type="entry name" value="ALDEHYDE_DEHYDR_GLU"/>
    <property type="match status" value="1"/>
</dbReference>
<dbReference type="InterPro" id="IPR016161">
    <property type="entry name" value="Ald_DH/histidinol_DH"/>
</dbReference>
<sequence length="440" mass="49217">MRNSTINKLQSIFEKQKSYQWQVRQTSARQRIEKLMKLKDAILMRTHDLVEAAITDFVTPTMTAEHQIYAVTSAIDYTVEHLEQWMHPERVDNPQDGEAYILHESRGCVCIFGTWNSPMSVTIHPLVDALAAGNCAIIKPSEFNPAYNQVLIEIIETVFDEQEVALVQGEADVSEQLLKLPFDHFFFTGSPRIGKIVMREAAEHLATVTLELGGKSPVIVEKGYDPVKATQTIVFGKVLMAGQFCVSPDYLFVHEDDLSGFVQAYQQMTLGMLYEDGKLRTTERTQIVNVAHYNRIKGLFKDALEKGATVLSGGTFDDENRLIEPTLLSNVSADMRIADEEIFGPLTFVKTYNDISDVTRYIQANPKPLALYIYSDDEHFQQQVLSATSSGGVTINGLFLHNTHLALPFGGVNNSGSGSFHGIHGFKTFSHQRAVYKVLS</sequence>
<dbReference type="EMBL" id="JACSPW010000008">
    <property type="protein sequence ID" value="MBD8033392.1"/>
    <property type="molecule type" value="Genomic_DNA"/>
</dbReference>
<keyword evidence="9" id="KW-1185">Reference proteome</keyword>
<name>A0ABR8XN80_9BACL</name>
<comment type="caution">
    <text evidence="8">The sequence shown here is derived from an EMBL/GenBank/DDBJ whole genome shotgun (WGS) entry which is preliminary data.</text>
</comment>
<proteinExistence type="inferred from homology"/>
<dbReference type="InterPro" id="IPR016162">
    <property type="entry name" value="Ald_DH_N"/>
</dbReference>
<dbReference type="PANTHER" id="PTHR43570:SF20">
    <property type="entry name" value="ALDEHYDE DEHYDROGENASE ALDX-RELATED"/>
    <property type="match status" value="1"/>
</dbReference>
<dbReference type="PANTHER" id="PTHR43570">
    <property type="entry name" value="ALDEHYDE DEHYDROGENASE"/>
    <property type="match status" value="1"/>
</dbReference>
<organism evidence="8 9">
    <name type="scientific">Solibacillus merdavium</name>
    <dbReference type="NCBI Taxonomy" id="2762218"/>
    <lineage>
        <taxon>Bacteria</taxon>
        <taxon>Bacillati</taxon>
        <taxon>Bacillota</taxon>
        <taxon>Bacilli</taxon>
        <taxon>Bacillales</taxon>
        <taxon>Caryophanaceae</taxon>
        <taxon>Solibacillus</taxon>
    </lineage>
</organism>
<evidence type="ECO:0000256" key="4">
    <source>
        <dbReference type="PIRNR" id="PIRNR036492"/>
    </source>
</evidence>
<dbReference type="PIRSF" id="PIRSF036492">
    <property type="entry name" value="ALDH"/>
    <property type="match status" value="1"/>
</dbReference>
<evidence type="ECO:0000259" key="7">
    <source>
        <dbReference type="Pfam" id="PF00171"/>
    </source>
</evidence>
<dbReference type="Gene3D" id="3.40.309.10">
    <property type="entry name" value="Aldehyde Dehydrogenase, Chain A, domain 2"/>
    <property type="match status" value="1"/>
</dbReference>
<comment type="similarity">
    <text evidence="1 4 6">Belongs to the aldehyde dehydrogenase family.</text>
</comment>
<dbReference type="RefSeq" id="WP_191703948.1">
    <property type="nucleotide sequence ID" value="NZ_JACSPW010000008.1"/>
</dbReference>
<evidence type="ECO:0000256" key="1">
    <source>
        <dbReference type="ARBA" id="ARBA00009986"/>
    </source>
</evidence>
<dbReference type="Gene3D" id="3.40.605.10">
    <property type="entry name" value="Aldehyde Dehydrogenase, Chain A, domain 1"/>
    <property type="match status" value="1"/>
</dbReference>
<dbReference type="InterPro" id="IPR016163">
    <property type="entry name" value="Ald_DH_C"/>
</dbReference>
<accession>A0ABR8XN80</accession>
<reference evidence="8 9" key="1">
    <citation type="submission" date="2020-08" db="EMBL/GenBank/DDBJ databases">
        <title>A Genomic Blueprint of the Chicken Gut Microbiome.</title>
        <authorList>
            <person name="Gilroy R."/>
            <person name="Ravi A."/>
            <person name="Getino M."/>
            <person name="Pursley I."/>
            <person name="Horton D.L."/>
            <person name="Alikhan N.-F."/>
            <person name="Baker D."/>
            <person name="Gharbi K."/>
            <person name="Hall N."/>
            <person name="Watson M."/>
            <person name="Adriaenssens E.M."/>
            <person name="Foster-Nyarko E."/>
            <person name="Jarju S."/>
            <person name="Secka A."/>
            <person name="Antonio M."/>
            <person name="Oren A."/>
            <person name="Chaudhuri R."/>
            <person name="La Ragione R.M."/>
            <person name="Hildebrand F."/>
            <person name="Pallen M.J."/>
        </authorList>
    </citation>
    <scope>NUCLEOTIDE SEQUENCE [LARGE SCALE GENOMIC DNA]</scope>
    <source>
        <strain evidence="8 9">Sa1YVA6</strain>
    </source>
</reference>
<protein>
    <recommendedName>
        <fullName evidence="4">Aldehyde dehydrogenase</fullName>
    </recommendedName>
</protein>
<evidence type="ECO:0000313" key="9">
    <source>
        <dbReference type="Proteomes" id="UP000600565"/>
    </source>
</evidence>
<dbReference type="InterPro" id="IPR029510">
    <property type="entry name" value="Ald_DH_CS_GLU"/>
</dbReference>
<dbReference type="InterPro" id="IPR012394">
    <property type="entry name" value="Aldehyde_DH_NAD(P)"/>
</dbReference>
<evidence type="ECO:0000256" key="3">
    <source>
        <dbReference type="ARBA" id="ARBA00023027"/>
    </source>
</evidence>
<dbReference type="Pfam" id="PF00171">
    <property type="entry name" value="Aldedh"/>
    <property type="match status" value="1"/>
</dbReference>
<dbReference type="SUPFAM" id="SSF53720">
    <property type="entry name" value="ALDH-like"/>
    <property type="match status" value="1"/>
</dbReference>
<keyword evidence="2 4" id="KW-0560">Oxidoreductase</keyword>
<evidence type="ECO:0000313" key="8">
    <source>
        <dbReference type="EMBL" id="MBD8033392.1"/>
    </source>
</evidence>
<feature type="domain" description="Aldehyde dehydrogenase" evidence="7">
    <location>
        <begin position="8"/>
        <end position="435"/>
    </location>
</feature>
<feature type="active site" evidence="5">
    <location>
        <position position="211"/>
    </location>
</feature>